<evidence type="ECO:0000259" key="3">
    <source>
        <dbReference type="PROSITE" id="PS51186"/>
    </source>
</evidence>
<evidence type="ECO:0000256" key="2">
    <source>
        <dbReference type="ARBA" id="ARBA00023315"/>
    </source>
</evidence>
<keyword evidence="1" id="KW-0808">Transferase</keyword>
<dbReference type="CDD" id="cd04301">
    <property type="entry name" value="NAT_SF"/>
    <property type="match status" value="1"/>
</dbReference>
<evidence type="ECO:0000313" key="5">
    <source>
        <dbReference type="Proteomes" id="UP001551658"/>
    </source>
</evidence>
<organism evidence="4 5">
    <name type="scientific">Nocardia fusca</name>
    <dbReference type="NCBI Taxonomy" id="941183"/>
    <lineage>
        <taxon>Bacteria</taxon>
        <taxon>Bacillati</taxon>
        <taxon>Actinomycetota</taxon>
        <taxon>Actinomycetes</taxon>
        <taxon>Mycobacteriales</taxon>
        <taxon>Nocardiaceae</taxon>
        <taxon>Nocardia</taxon>
    </lineage>
</organism>
<dbReference type="SUPFAM" id="SSF55729">
    <property type="entry name" value="Acyl-CoA N-acyltransferases (Nat)"/>
    <property type="match status" value="1"/>
</dbReference>
<comment type="caution">
    <text evidence="4">The sequence shown here is derived from an EMBL/GenBank/DDBJ whole genome shotgun (WGS) entry which is preliminary data.</text>
</comment>
<dbReference type="InterPro" id="IPR000182">
    <property type="entry name" value="GNAT_dom"/>
</dbReference>
<keyword evidence="5" id="KW-1185">Reference proteome</keyword>
<keyword evidence="2" id="KW-0012">Acyltransferase</keyword>
<protein>
    <submittedName>
        <fullName evidence="4">GNAT family N-acetyltransferase</fullName>
    </submittedName>
</protein>
<dbReference type="Gene3D" id="3.40.630.30">
    <property type="match status" value="1"/>
</dbReference>
<dbReference type="Proteomes" id="UP001551658">
    <property type="component" value="Unassembled WGS sequence"/>
</dbReference>
<dbReference type="InterPro" id="IPR016181">
    <property type="entry name" value="Acyl_CoA_acyltransferase"/>
</dbReference>
<name>A0ABV3FK86_9NOCA</name>
<dbReference type="PANTHER" id="PTHR43877:SF2">
    <property type="entry name" value="AMINOALKYLPHOSPHONATE N-ACETYLTRANSFERASE-RELATED"/>
    <property type="match status" value="1"/>
</dbReference>
<proteinExistence type="predicted"/>
<evidence type="ECO:0000313" key="4">
    <source>
        <dbReference type="EMBL" id="MEV0368118.1"/>
    </source>
</evidence>
<dbReference type="Pfam" id="PF00583">
    <property type="entry name" value="Acetyltransf_1"/>
    <property type="match status" value="1"/>
</dbReference>
<gene>
    <name evidence="4" type="ORF">AB0H72_36100</name>
</gene>
<dbReference type="EMBL" id="JBFAIH010000055">
    <property type="protein sequence ID" value="MEV0368118.1"/>
    <property type="molecule type" value="Genomic_DNA"/>
</dbReference>
<accession>A0ABV3FK86</accession>
<evidence type="ECO:0000256" key="1">
    <source>
        <dbReference type="ARBA" id="ARBA00022679"/>
    </source>
</evidence>
<reference evidence="4 5" key="1">
    <citation type="submission" date="2024-06" db="EMBL/GenBank/DDBJ databases">
        <title>The Natural Products Discovery Center: Release of the First 8490 Sequenced Strains for Exploring Actinobacteria Biosynthetic Diversity.</title>
        <authorList>
            <person name="Kalkreuter E."/>
            <person name="Kautsar S.A."/>
            <person name="Yang D."/>
            <person name="Bader C.D."/>
            <person name="Teijaro C.N."/>
            <person name="Fluegel L."/>
            <person name="Davis C.M."/>
            <person name="Simpson J.R."/>
            <person name="Lauterbach L."/>
            <person name="Steele A.D."/>
            <person name="Gui C."/>
            <person name="Meng S."/>
            <person name="Li G."/>
            <person name="Viehrig K."/>
            <person name="Ye F."/>
            <person name="Su P."/>
            <person name="Kiefer A.F."/>
            <person name="Nichols A."/>
            <person name="Cepeda A.J."/>
            <person name="Yan W."/>
            <person name="Fan B."/>
            <person name="Jiang Y."/>
            <person name="Adhikari A."/>
            <person name="Zheng C.-J."/>
            <person name="Schuster L."/>
            <person name="Cowan T.M."/>
            <person name="Smanski M.J."/>
            <person name="Chevrette M.G."/>
            <person name="De Carvalho L.P.S."/>
            <person name="Shen B."/>
        </authorList>
    </citation>
    <scope>NUCLEOTIDE SEQUENCE [LARGE SCALE GENOMIC DNA]</scope>
    <source>
        <strain evidence="4 5">NPDC050671</strain>
    </source>
</reference>
<dbReference type="PANTHER" id="PTHR43877">
    <property type="entry name" value="AMINOALKYLPHOSPHONATE N-ACETYLTRANSFERASE-RELATED-RELATED"/>
    <property type="match status" value="1"/>
</dbReference>
<sequence length="206" mass="22589">MSNRPTSTAHPTGPAYQRDRAGLLGADRIAAREAVARVYRLRDNPRMDLATVHVRQLQVAEWSVFRQIRLRALADAPHAFGSTLAEARQRGERDWRALLLRRAQFLAAAADTAVGTVGVTGDGGELHLISMWVAPEARGTGVADLLLHAVLDHATVRGGDRIRLEVVEGNIAAERLYFRHGFRRTGVRGTVGGGDVRPEFEMVLDL</sequence>
<dbReference type="PROSITE" id="PS51186">
    <property type="entry name" value="GNAT"/>
    <property type="match status" value="1"/>
</dbReference>
<dbReference type="InterPro" id="IPR050832">
    <property type="entry name" value="Bact_Acetyltransf"/>
</dbReference>
<feature type="domain" description="N-acetyltransferase" evidence="3">
    <location>
        <begin position="52"/>
        <end position="206"/>
    </location>
</feature>
<dbReference type="RefSeq" id="WP_357988650.1">
    <property type="nucleotide sequence ID" value="NZ_JBFAIH010000055.1"/>
</dbReference>